<feature type="transmembrane region" description="Helical" evidence="7">
    <location>
        <begin position="690"/>
        <end position="707"/>
    </location>
</feature>
<feature type="transmembrane region" description="Helical" evidence="7">
    <location>
        <begin position="306"/>
        <end position="325"/>
    </location>
</feature>
<evidence type="ECO:0000256" key="5">
    <source>
        <dbReference type="ARBA" id="ARBA00022989"/>
    </source>
</evidence>
<feature type="domain" description="SSD" evidence="8">
    <location>
        <begin position="230"/>
        <end position="357"/>
    </location>
</feature>
<comment type="similarity">
    <text evidence="2">Belongs to the resistance-nodulation-cell division (RND) (TC 2.A.6) family. MmpL subfamily.</text>
</comment>
<feature type="transmembrane region" description="Helical" evidence="7">
    <location>
        <begin position="403"/>
        <end position="421"/>
    </location>
</feature>
<keyword evidence="4 7" id="KW-0812">Transmembrane</keyword>
<organism evidence="9">
    <name type="scientific">Jonesiaceae bacterium BS-20</name>
    <dbReference type="NCBI Taxonomy" id="3120821"/>
    <lineage>
        <taxon>Bacteria</taxon>
        <taxon>Bacillati</taxon>
        <taxon>Actinomycetota</taxon>
        <taxon>Actinomycetes</taxon>
        <taxon>Micrococcales</taxon>
        <taxon>Jonesiaceae</taxon>
    </lineage>
</organism>
<name>A0AAU7DYW8_9MICO</name>
<evidence type="ECO:0000256" key="1">
    <source>
        <dbReference type="ARBA" id="ARBA00004651"/>
    </source>
</evidence>
<dbReference type="InterPro" id="IPR004869">
    <property type="entry name" value="MMPL_dom"/>
</dbReference>
<dbReference type="PANTHER" id="PTHR33406:SF11">
    <property type="entry name" value="MEMBRANE PROTEIN SCO6666-RELATED"/>
    <property type="match status" value="1"/>
</dbReference>
<dbReference type="GO" id="GO:0005886">
    <property type="term" value="C:plasma membrane"/>
    <property type="evidence" value="ECO:0007669"/>
    <property type="project" value="UniProtKB-SubCell"/>
</dbReference>
<keyword evidence="6 7" id="KW-0472">Membrane</keyword>
<sequence>MFERIGKSVDRRPIMTIAIWLIVVALSGAFAIIGVNGESIFERLTTGEPAIPGSQSDRGMEILRENSTQGEAITLMVLGVGPDSQAMVKPMTDLTHKLAEVPGLESFHHPMLDFEGAQSEIGALFTAADGKGFLAIATLDHGLTEAQATAAHQTVVTEMRTAGQSIVSADSNAQATIGSNQLVIDEITAQIKSDLITGELLALPLALIIMVLVFGGFLAAAMPLAGAGASIVAGLGVILGMSYLLTIDASIINVATILGLGLSIDYGLLIVSRFREEITKATSADSNDRLAVRAALIKTLGTAGRTVAFSGLTVAISIAGLMLFTPDILRAIGAVGVVIVLLAVLTALFLVPALLRLTGTRLARPSVLDKIPGLRTVIRHTADVKSDEGVFSKLALQVQKHPVIVLVSCVLLLVFLALPAANLHMRNSGIELLPTSSSQRQFTATLGKEFPQTRGADIMVVTDASSAGSNSLAQQIGQVEGIDKVLSVAPVGDYHVIGATITDQDPAGPQAVSAVKEIRSLDTRHEVMVVGQAAGQIDFTEALMDRVWYVVGIIAAATFILLFLMTGSIVIPLKALLTNIISLGASMGILVWTFQEGHLTGLLNYTPTGGIETFVVALVLAFAFGLAMDYEVFLLSRIKELVDKGMDSEEAVRKGLQRSGRIITSAAAIIIVVFAGFVAGDLIIIKQVGFALAVAIFIDATVVRMLLVPATMTLLGKYNWWAPAPLAKVYNKFKIIH</sequence>
<keyword evidence="5 7" id="KW-1133">Transmembrane helix</keyword>
<dbReference type="InterPro" id="IPR050545">
    <property type="entry name" value="Mycobact_MmpL"/>
</dbReference>
<dbReference type="AlphaFoldDB" id="A0AAU7DYW8"/>
<dbReference type="Pfam" id="PF03176">
    <property type="entry name" value="MMPL"/>
    <property type="match status" value="2"/>
</dbReference>
<keyword evidence="3" id="KW-1003">Cell membrane</keyword>
<evidence type="ECO:0000259" key="8">
    <source>
        <dbReference type="PROSITE" id="PS50156"/>
    </source>
</evidence>
<reference evidence="9" key="1">
    <citation type="submission" date="2024-02" db="EMBL/GenBank/DDBJ databases">
        <title>Tomenella chthoni gen. nov. sp. nov., a member of the family Jonesiaceae isolated from bat guano.</title>
        <authorList>
            <person name="Miller S.L."/>
            <person name="King J."/>
            <person name="Sankaranarayanan K."/>
            <person name="Lawson P.A."/>
        </authorList>
    </citation>
    <scope>NUCLEOTIDE SEQUENCE</scope>
    <source>
        <strain evidence="9">BS-20</strain>
    </source>
</reference>
<feature type="transmembrane region" description="Helical" evidence="7">
    <location>
        <begin position="614"/>
        <end position="636"/>
    </location>
</feature>
<dbReference type="InterPro" id="IPR001036">
    <property type="entry name" value="Acrflvin-R"/>
</dbReference>
<dbReference type="PROSITE" id="PS50156">
    <property type="entry name" value="SSD"/>
    <property type="match status" value="1"/>
</dbReference>
<evidence type="ECO:0000256" key="3">
    <source>
        <dbReference type="ARBA" id="ARBA00022475"/>
    </source>
</evidence>
<dbReference type="SUPFAM" id="SSF82866">
    <property type="entry name" value="Multidrug efflux transporter AcrB transmembrane domain"/>
    <property type="match status" value="2"/>
</dbReference>
<feature type="transmembrane region" description="Helical" evidence="7">
    <location>
        <begin position="547"/>
        <end position="564"/>
    </location>
</feature>
<feature type="transmembrane region" description="Helical" evidence="7">
    <location>
        <begin position="227"/>
        <end position="245"/>
    </location>
</feature>
<evidence type="ECO:0000256" key="6">
    <source>
        <dbReference type="ARBA" id="ARBA00023136"/>
    </source>
</evidence>
<gene>
    <name evidence="9" type="ORF">V5R04_06630</name>
</gene>
<evidence type="ECO:0000256" key="4">
    <source>
        <dbReference type="ARBA" id="ARBA00022692"/>
    </source>
</evidence>
<dbReference type="InterPro" id="IPR000731">
    <property type="entry name" value="SSD"/>
</dbReference>
<proteinExistence type="inferred from homology"/>
<evidence type="ECO:0000256" key="2">
    <source>
        <dbReference type="ARBA" id="ARBA00010157"/>
    </source>
</evidence>
<feature type="transmembrane region" description="Helical" evidence="7">
    <location>
        <begin position="662"/>
        <end position="684"/>
    </location>
</feature>
<dbReference type="EMBL" id="CP146203">
    <property type="protein sequence ID" value="XBH22885.1"/>
    <property type="molecule type" value="Genomic_DNA"/>
</dbReference>
<dbReference type="Gene3D" id="1.20.1640.10">
    <property type="entry name" value="Multidrug efflux transporter AcrB transmembrane domain"/>
    <property type="match status" value="2"/>
</dbReference>
<accession>A0AAU7DYW8</accession>
<evidence type="ECO:0000313" key="9">
    <source>
        <dbReference type="EMBL" id="XBH22885.1"/>
    </source>
</evidence>
<dbReference type="PANTHER" id="PTHR33406">
    <property type="entry name" value="MEMBRANE PROTEIN MJ1562-RELATED"/>
    <property type="match status" value="1"/>
</dbReference>
<evidence type="ECO:0000256" key="7">
    <source>
        <dbReference type="SAM" id="Phobius"/>
    </source>
</evidence>
<feature type="transmembrane region" description="Helical" evidence="7">
    <location>
        <begin position="200"/>
        <end position="220"/>
    </location>
</feature>
<dbReference type="PRINTS" id="PR00702">
    <property type="entry name" value="ACRIFLAVINRP"/>
</dbReference>
<comment type="subcellular location">
    <subcellularLocation>
        <location evidence="1">Cell membrane</location>
        <topology evidence="1">Multi-pass membrane protein</topology>
    </subcellularLocation>
</comment>
<feature type="transmembrane region" description="Helical" evidence="7">
    <location>
        <begin position="251"/>
        <end position="271"/>
    </location>
</feature>
<feature type="transmembrane region" description="Helical" evidence="7">
    <location>
        <begin position="331"/>
        <end position="355"/>
    </location>
</feature>
<protein>
    <submittedName>
        <fullName evidence="9">MMPL family transporter</fullName>
    </submittedName>
</protein>
<dbReference type="GO" id="GO:0022857">
    <property type="term" value="F:transmembrane transporter activity"/>
    <property type="evidence" value="ECO:0007669"/>
    <property type="project" value="InterPro"/>
</dbReference>
<feature type="transmembrane region" description="Helical" evidence="7">
    <location>
        <begin position="576"/>
        <end position="594"/>
    </location>
</feature>